<dbReference type="OrthoDB" id="2721971at2"/>
<comment type="caution">
    <text evidence="1">The sequence shown here is derived from an EMBL/GenBank/DDBJ whole genome shotgun (WGS) entry which is preliminary data.</text>
</comment>
<protein>
    <submittedName>
        <fullName evidence="1">Uncharacterized protein</fullName>
    </submittedName>
</protein>
<accession>A0A024QHF4</accession>
<sequence length="125" mass="15260">MNEWLSLGEMIDCLKSNDYAEDEEKEWVVRWVDEKLVFTFLNNKGGRQTLYLNDLKKKWRVIRTYVTYEEAFKAHMQQKKTITYHHNGNLKYTFKHELEPGQFKEIYYDSINLHEMLSKKWTIDD</sequence>
<evidence type="ECO:0000313" key="2">
    <source>
        <dbReference type="Proteomes" id="UP000028875"/>
    </source>
</evidence>
<keyword evidence="2" id="KW-1185">Reference proteome</keyword>
<reference evidence="1 2" key="1">
    <citation type="submission" date="2014-03" db="EMBL/GenBank/DDBJ databases">
        <authorList>
            <person name="Urmite Genomes U."/>
        </authorList>
    </citation>
    <scope>NUCLEOTIDE SEQUENCE [LARGE SCALE GENOMIC DNA]</scope>
    <source>
        <strain evidence="1 2">Vm-5</strain>
    </source>
</reference>
<reference evidence="2" key="2">
    <citation type="submission" date="2014-05" db="EMBL/GenBank/DDBJ databases">
        <title>Draft genome sequence of Virgibacillus massiliensis Vm-5.</title>
        <authorList>
            <person name="Khelaifia S."/>
            <person name="Croce O."/>
            <person name="Lagier J.C."/>
            <person name="Raoult D."/>
        </authorList>
    </citation>
    <scope>NUCLEOTIDE SEQUENCE [LARGE SCALE GENOMIC DNA]</scope>
    <source>
        <strain evidence="2">Vm-5</strain>
    </source>
</reference>
<dbReference type="RefSeq" id="WP_038246972.1">
    <property type="nucleotide sequence ID" value="NZ_BNER01000008.1"/>
</dbReference>
<dbReference type="AlphaFoldDB" id="A0A024QHF4"/>
<dbReference type="STRING" id="1462526.BN990_04303"/>
<dbReference type="EMBL" id="CCDP010000003">
    <property type="protein sequence ID" value="CDQ41924.1"/>
    <property type="molecule type" value="Genomic_DNA"/>
</dbReference>
<organism evidence="1 2">
    <name type="scientific">Virgibacillus massiliensis</name>
    <dbReference type="NCBI Taxonomy" id="1462526"/>
    <lineage>
        <taxon>Bacteria</taxon>
        <taxon>Bacillati</taxon>
        <taxon>Bacillota</taxon>
        <taxon>Bacilli</taxon>
        <taxon>Bacillales</taxon>
        <taxon>Bacillaceae</taxon>
        <taxon>Virgibacillus</taxon>
    </lineage>
</organism>
<name>A0A024QHF4_9BACI</name>
<proteinExistence type="predicted"/>
<evidence type="ECO:0000313" key="1">
    <source>
        <dbReference type="EMBL" id="CDQ41924.1"/>
    </source>
</evidence>
<dbReference type="Proteomes" id="UP000028875">
    <property type="component" value="Unassembled WGS sequence"/>
</dbReference>
<gene>
    <name evidence="1" type="ORF">BN990_04303</name>
</gene>